<feature type="compositionally biased region" description="Basic and acidic residues" evidence="11">
    <location>
        <begin position="1"/>
        <end position="11"/>
    </location>
</feature>
<evidence type="ECO:0000256" key="8">
    <source>
        <dbReference type="ARBA" id="ARBA00023136"/>
    </source>
</evidence>
<accession>A0A6F9DV69</accession>
<gene>
    <name evidence="12" type="primary">Tmem214a</name>
</gene>
<dbReference type="PANTHER" id="PTHR13448:SF0">
    <property type="entry name" value="TRANSMEMBRANE PROTEIN 214"/>
    <property type="match status" value="1"/>
</dbReference>
<comment type="subunit">
    <text evidence="3">Constitutively interacts with CASP4; required for the localization of procaspase 4 to the ER.</text>
</comment>
<dbReference type="EMBL" id="LR791209">
    <property type="protein sequence ID" value="CAB3267071.1"/>
    <property type="molecule type" value="mRNA"/>
</dbReference>
<name>A0A6F9DV69_9ASCI</name>
<feature type="compositionally biased region" description="Polar residues" evidence="11">
    <location>
        <begin position="29"/>
        <end position="50"/>
    </location>
</feature>
<dbReference type="GO" id="GO:0005789">
    <property type="term" value="C:endoplasmic reticulum membrane"/>
    <property type="evidence" value="ECO:0007669"/>
    <property type="project" value="UniProtKB-SubCell"/>
</dbReference>
<evidence type="ECO:0000256" key="4">
    <source>
        <dbReference type="ARBA" id="ARBA00022692"/>
    </source>
</evidence>
<dbReference type="Pfam" id="PF10151">
    <property type="entry name" value="TMEM214"/>
    <property type="match status" value="1"/>
</dbReference>
<keyword evidence="7" id="KW-1133">Transmembrane helix</keyword>
<feature type="region of interest" description="Disordered" evidence="11">
    <location>
        <begin position="1"/>
        <end position="73"/>
    </location>
</feature>
<evidence type="ECO:0000256" key="1">
    <source>
        <dbReference type="ARBA" id="ARBA00004477"/>
    </source>
</evidence>
<proteinExistence type="evidence at transcript level"/>
<keyword evidence="6" id="KW-0256">Endoplasmic reticulum</keyword>
<evidence type="ECO:0000256" key="11">
    <source>
        <dbReference type="SAM" id="MobiDB-lite"/>
    </source>
</evidence>
<keyword evidence="4 12" id="KW-0812">Transmembrane</keyword>
<evidence type="ECO:0000256" key="6">
    <source>
        <dbReference type="ARBA" id="ARBA00022824"/>
    </source>
</evidence>
<keyword evidence="8" id="KW-0472">Membrane</keyword>
<evidence type="ECO:0000256" key="10">
    <source>
        <dbReference type="ARBA" id="ARBA00024938"/>
    </source>
</evidence>
<protein>
    <submittedName>
        <fullName evidence="12">Transmembrane protein 214-A</fullName>
    </submittedName>
</protein>
<keyword evidence="9" id="KW-0325">Glycoprotein</keyword>
<organism evidence="12">
    <name type="scientific">Phallusia mammillata</name>
    <dbReference type="NCBI Taxonomy" id="59560"/>
    <lineage>
        <taxon>Eukaryota</taxon>
        <taxon>Metazoa</taxon>
        <taxon>Chordata</taxon>
        <taxon>Tunicata</taxon>
        <taxon>Ascidiacea</taxon>
        <taxon>Phlebobranchia</taxon>
        <taxon>Ascidiidae</taxon>
        <taxon>Phallusia</taxon>
    </lineage>
</organism>
<dbReference type="PANTHER" id="PTHR13448">
    <property type="entry name" value="TRANSMEMBRANE PROTEIN 214"/>
    <property type="match status" value="1"/>
</dbReference>
<evidence type="ECO:0000256" key="2">
    <source>
        <dbReference type="ARBA" id="ARBA00007984"/>
    </source>
</evidence>
<dbReference type="GO" id="GO:0005794">
    <property type="term" value="C:Golgi apparatus"/>
    <property type="evidence" value="ECO:0007669"/>
    <property type="project" value="TreeGrafter"/>
</dbReference>
<comment type="function">
    <text evidence="10">Critical mediator, in cooperation with CASP4, of endoplasmic reticulum-stress induced apoptosis. Required or the activation of CASP4 following endoplasmic reticulum stress.</text>
</comment>
<evidence type="ECO:0000256" key="9">
    <source>
        <dbReference type="ARBA" id="ARBA00023180"/>
    </source>
</evidence>
<reference evidence="12" key="1">
    <citation type="submission" date="2020-04" db="EMBL/GenBank/DDBJ databases">
        <authorList>
            <person name="Neveu A P."/>
        </authorList>
    </citation>
    <scope>NUCLEOTIDE SEQUENCE</scope>
    <source>
        <tissue evidence="12">Whole embryo</tissue>
    </source>
</reference>
<sequence length="664" mass="75635">MSKTEKWETVGKPKNKPKNKPRDTEDISGLTQRFSSPLYDVSNTKSTQDGAKTAPKSPGRTQPKRKVKKPSTELPKYDYKTIEDGLSGEAICKLDEQISLWKEKYPDNPMNVCKDLVMYLDDKLRCPDESVTQSGREVDFPFCTATKNTQSRLLKLFAELNTEMVECIFQQYINSMLEHLARDMLIWGHKLCIQALAYSHPTICSQNLKIYVDKVQTMQNVPKRCLTLLWALGQSGVKDSRCGMKVWLEVMLPALHMKNMAPYCMLYIETILSKARDKGMFNSCVQPSQFMDIAEWAFDSQTKSANKSAVVKERIKEIYPTFRDIMTSNPNNKRQLFNMVITSPVEQGCQLRDELTSLAIGCLETDPHCFSLWRNMYASNLARTRLLLQRMHTNWDVTRKKMPPTVFVETLRAFNKMNNDAARGSEPLTSKPEFHDVRVLCEEMMERLTVSHNHTSSGNRLLWLTLGVAVLAVCGGLVAYDVTMHGGVWRQSKTYDLLDKNGVLAVTSYIAMRLEKSYNIAASFLQSNVPVYWKNLSDTLSPYLVVLGEKISAGYVYVWKVSLPFRNWSIEQFDKFADLLRTFGQMTLQGIDYVIVYATPVVVWIKQWTLHFWKSAAELISGEMTWAAAYDATIAHVTSSLQQAADWSKSAVKVLSDFVAPEKP</sequence>
<evidence type="ECO:0000313" key="12">
    <source>
        <dbReference type="EMBL" id="CAB3267071.1"/>
    </source>
</evidence>
<comment type="similarity">
    <text evidence="2">Belongs to the TMEM214 family.</text>
</comment>
<evidence type="ECO:0000256" key="3">
    <source>
        <dbReference type="ARBA" id="ARBA00011720"/>
    </source>
</evidence>
<dbReference type="InterPro" id="IPR019308">
    <property type="entry name" value="TMEM214"/>
</dbReference>
<dbReference type="AlphaFoldDB" id="A0A6F9DV69"/>
<evidence type="ECO:0000256" key="7">
    <source>
        <dbReference type="ARBA" id="ARBA00022989"/>
    </source>
</evidence>
<comment type="subcellular location">
    <subcellularLocation>
        <location evidence="1">Endoplasmic reticulum membrane</location>
        <topology evidence="1">Multi-pass membrane protein</topology>
    </subcellularLocation>
</comment>
<keyword evidence="5" id="KW-0053">Apoptosis</keyword>
<evidence type="ECO:0000256" key="5">
    <source>
        <dbReference type="ARBA" id="ARBA00022703"/>
    </source>
</evidence>
<dbReference type="GO" id="GO:0006915">
    <property type="term" value="P:apoptotic process"/>
    <property type="evidence" value="ECO:0007669"/>
    <property type="project" value="UniProtKB-KW"/>
</dbReference>